<evidence type="ECO:0008006" key="3">
    <source>
        <dbReference type="Google" id="ProtNLM"/>
    </source>
</evidence>
<dbReference type="OrthoDB" id="5365964at2"/>
<dbReference type="PATRIC" id="fig|401562.3.peg.2198"/>
<reference evidence="1 2" key="1">
    <citation type="journal article" date="2016" name="Front. Microbiol.">
        <title>Genomic Resource of Rice Seed Associated Bacteria.</title>
        <authorList>
            <person name="Midha S."/>
            <person name="Bansal K."/>
            <person name="Sharma S."/>
            <person name="Kumar N."/>
            <person name="Patil P.P."/>
            <person name="Chaudhry V."/>
            <person name="Patil P.B."/>
        </authorList>
    </citation>
    <scope>NUCLEOTIDE SEQUENCE [LARGE SCALE GENOMIC DNA]</scope>
    <source>
        <strain evidence="1 2">NS226</strain>
    </source>
</reference>
<dbReference type="Pfam" id="PF09956">
    <property type="entry name" value="Phage_cement_2"/>
    <property type="match status" value="1"/>
</dbReference>
<sequence length="107" mass="10769">MKNYVQKGENITVPAPAATISGDPVLIGSLFGIAAGDALKGEPLDLVTTGVFTLPKVSTDAVEIGDELFLNDAGLVTTTAGARIGVAVKSAANPSGEAEVRLTGFVV</sequence>
<gene>
    <name evidence="1" type="ORF">NS226_13140</name>
</gene>
<evidence type="ECO:0000313" key="2">
    <source>
        <dbReference type="Proteomes" id="UP000078272"/>
    </source>
</evidence>
<comment type="caution">
    <text evidence="1">The sequence shown here is derived from an EMBL/GenBank/DDBJ whole genome shotgun (WGS) entry which is preliminary data.</text>
</comment>
<accession>A0A175R805</accession>
<dbReference type="EMBL" id="LDPZ01000024">
    <property type="protein sequence ID" value="KTQ95128.1"/>
    <property type="molecule type" value="Genomic_DNA"/>
</dbReference>
<dbReference type="RefSeq" id="WP_058635360.1">
    <property type="nucleotide sequence ID" value="NZ_LDPZ01000024.1"/>
</dbReference>
<dbReference type="AlphaFoldDB" id="A0A175R805"/>
<organism evidence="1 2">
    <name type="scientific">Aureimonas ureilytica</name>
    <dbReference type="NCBI Taxonomy" id="401562"/>
    <lineage>
        <taxon>Bacteria</taxon>
        <taxon>Pseudomonadati</taxon>
        <taxon>Pseudomonadota</taxon>
        <taxon>Alphaproteobacteria</taxon>
        <taxon>Hyphomicrobiales</taxon>
        <taxon>Aurantimonadaceae</taxon>
        <taxon>Aureimonas</taxon>
    </lineage>
</organism>
<dbReference type="InterPro" id="IPR011231">
    <property type="entry name" value="Phage_VT1-Sakai_H0018"/>
</dbReference>
<evidence type="ECO:0000313" key="1">
    <source>
        <dbReference type="EMBL" id="KTQ95128.1"/>
    </source>
</evidence>
<dbReference type="Proteomes" id="UP000078272">
    <property type="component" value="Unassembled WGS sequence"/>
</dbReference>
<protein>
    <recommendedName>
        <fullName evidence="3">RecA/RadA recombinase</fullName>
    </recommendedName>
</protein>
<proteinExistence type="predicted"/>
<dbReference type="PIRSF" id="PIRSF030771">
    <property type="entry name" value="UCP030771"/>
    <property type="match status" value="1"/>
</dbReference>
<name>A0A175R805_9HYPH</name>